<sequence>MNQDEKERLITLIVLIVVIVSFALGLGENEDGSSGGNTPTVIV</sequence>
<feature type="transmembrane region" description="Helical" evidence="1">
    <location>
        <begin position="9"/>
        <end position="27"/>
    </location>
</feature>
<dbReference type="Proteomes" id="UP001240171">
    <property type="component" value="Unassembled WGS sequence"/>
</dbReference>
<keyword evidence="3" id="KW-1185">Reference proteome</keyword>
<organism evidence="2 3">
    <name type="scientific">Paenibacillus lacisoli</name>
    <dbReference type="NCBI Taxonomy" id="3064525"/>
    <lineage>
        <taxon>Bacteria</taxon>
        <taxon>Bacillati</taxon>
        <taxon>Bacillota</taxon>
        <taxon>Bacilli</taxon>
        <taxon>Bacillales</taxon>
        <taxon>Paenibacillaceae</taxon>
        <taxon>Paenibacillus</taxon>
    </lineage>
</organism>
<reference evidence="2 3" key="1">
    <citation type="submission" date="2023-07" db="EMBL/GenBank/DDBJ databases">
        <title>Paenibacillus sp. JX-17 nov. isolated from soil.</title>
        <authorList>
            <person name="Wan Y."/>
            <person name="Liu B."/>
        </authorList>
    </citation>
    <scope>NUCLEOTIDE SEQUENCE [LARGE SCALE GENOMIC DNA]</scope>
    <source>
        <strain evidence="2 3">JX-17</strain>
    </source>
</reference>
<gene>
    <name evidence="2" type="ORF">Q5741_16660</name>
</gene>
<evidence type="ECO:0000313" key="2">
    <source>
        <dbReference type="EMBL" id="MDO7908046.1"/>
    </source>
</evidence>
<comment type="caution">
    <text evidence="2">The sequence shown here is derived from an EMBL/GenBank/DDBJ whole genome shotgun (WGS) entry which is preliminary data.</text>
</comment>
<accession>A0ABT9CFJ1</accession>
<keyword evidence="1" id="KW-0472">Membrane</keyword>
<proteinExistence type="predicted"/>
<name>A0ABT9CFJ1_9BACL</name>
<dbReference type="RefSeq" id="WP_305025265.1">
    <property type="nucleotide sequence ID" value="NZ_JAUQTB010000011.1"/>
</dbReference>
<evidence type="ECO:0000256" key="1">
    <source>
        <dbReference type="SAM" id="Phobius"/>
    </source>
</evidence>
<dbReference type="EMBL" id="JAUQTB010000011">
    <property type="protein sequence ID" value="MDO7908046.1"/>
    <property type="molecule type" value="Genomic_DNA"/>
</dbReference>
<keyword evidence="1" id="KW-1133">Transmembrane helix</keyword>
<evidence type="ECO:0000313" key="3">
    <source>
        <dbReference type="Proteomes" id="UP001240171"/>
    </source>
</evidence>
<protein>
    <submittedName>
        <fullName evidence="2">Uncharacterized protein</fullName>
    </submittedName>
</protein>
<keyword evidence="1" id="KW-0812">Transmembrane</keyword>